<evidence type="ECO:0000313" key="3">
    <source>
        <dbReference type="EMBL" id="CAD5108741.1"/>
    </source>
</evidence>
<accession>A0A7U7IAE0</accession>
<dbReference type="Pfam" id="PF16963">
    <property type="entry name" value="PelD_GGDEF"/>
    <property type="match status" value="1"/>
</dbReference>
<dbReference type="SUPFAM" id="SSF55781">
    <property type="entry name" value="GAF domain-like"/>
    <property type="match status" value="1"/>
</dbReference>
<evidence type="ECO:0000256" key="1">
    <source>
        <dbReference type="SAM" id="Phobius"/>
    </source>
</evidence>
<reference evidence="3 4" key="1">
    <citation type="submission" date="2020-08" db="EMBL/GenBank/DDBJ databases">
        <authorList>
            <person name="Criscuolo A."/>
        </authorList>
    </citation>
    <scope>NUCLEOTIDE SEQUENCE [LARGE SCALE GENOMIC DNA]</scope>
    <source>
        <strain evidence="3">CIP111764</strain>
    </source>
</reference>
<feature type="transmembrane region" description="Helical" evidence="1">
    <location>
        <begin position="68"/>
        <end position="87"/>
    </location>
</feature>
<feature type="domain" description="PelD GGDEF" evidence="2">
    <location>
        <begin position="325"/>
        <end position="445"/>
    </location>
</feature>
<evidence type="ECO:0000313" key="4">
    <source>
        <dbReference type="Proteomes" id="UP000583387"/>
    </source>
</evidence>
<feature type="transmembrane region" description="Helical" evidence="1">
    <location>
        <begin position="20"/>
        <end position="37"/>
    </location>
</feature>
<dbReference type="Proteomes" id="UP000583387">
    <property type="component" value="Unassembled WGS sequence"/>
</dbReference>
<gene>
    <name evidence="3" type="ORF">PSEWESI4_03033</name>
</gene>
<protein>
    <recommendedName>
        <fullName evidence="2">PelD GGDEF domain-containing protein</fullName>
    </recommendedName>
</protein>
<name>A0A7U7IAE0_9GAMM</name>
<dbReference type="Gene3D" id="3.30.70.2880">
    <property type="match status" value="1"/>
</dbReference>
<feature type="transmembrane region" description="Helical" evidence="1">
    <location>
        <begin position="93"/>
        <end position="111"/>
    </location>
</feature>
<keyword evidence="1" id="KW-1133">Transmembrane helix</keyword>
<keyword evidence="1" id="KW-0472">Membrane</keyword>
<organism evidence="3 4">
    <name type="scientific">Zestomonas carbonaria</name>
    <dbReference type="NCBI Taxonomy" id="2762745"/>
    <lineage>
        <taxon>Bacteria</taxon>
        <taxon>Pseudomonadati</taxon>
        <taxon>Pseudomonadota</taxon>
        <taxon>Gammaproteobacteria</taxon>
        <taxon>Pseudomonadales</taxon>
        <taxon>Pseudomonadaceae</taxon>
        <taxon>Zestomonas</taxon>
    </lineage>
</organism>
<dbReference type="Gene3D" id="3.30.450.40">
    <property type="match status" value="1"/>
</dbReference>
<comment type="caution">
    <text evidence="3">The sequence shown here is derived from an EMBL/GenBank/DDBJ whole genome shotgun (WGS) entry which is preliminary data.</text>
</comment>
<dbReference type="EMBL" id="CAJFCI010000060">
    <property type="protein sequence ID" value="CAD5108741.1"/>
    <property type="molecule type" value="Genomic_DNA"/>
</dbReference>
<sequence length="456" mass="51220">MQSAQKDYILAPRASGEVSWMETLLLTLLSLGLGYWFSPEDPLLVSEPFPWMILAPLLLGIRYGFVQGLASAALLIAALFAFRVAGWEAYDPVPAAFVVGVLLCTMLVGEFRDIWERRLERLSLANDYRQLRLDEFTRAHHILRISHDRLEQRIAGNDQSLRSSLLSLREQLRALPREGDALAALAETVLSLLAQYGSLRIAGLYRVHDNVRVDERPLAVLGDMAELDGNDLLVRLCLERGELVSVRSDLLDRGESRSHSALQVCVPLVDTEDRILAVLAVQQMPFFMFHERSFSLLAILAGHIADLLMSDPQALQLPDIDAQHYSQLLKRSLLDARDHGLPACLFSFELTDEAHGEELQRLLEGSQRGLDVQLRVRNGHGNRLVLVLLPLTSADGSQGYLRRLRMLVAERFGPTLELEALGVRTHHYQLEAGNEREALRRFLFNECALNDQQVAV</sequence>
<dbReference type="AlphaFoldDB" id="A0A7U7IAE0"/>
<dbReference type="InterPro" id="IPR029016">
    <property type="entry name" value="GAF-like_dom_sf"/>
</dbReference>
<evidence type="ECO:0000259" key="2">
    <source>
        <dbReference type="Pfam" id="PF16963"/>
    </source>
</evidence>
<keyword evidence="4" id="KW-1185">Reference proteome</keyword>
<dbReference type="InterPro" id="IPR038367">
    <property type="entry name" value="PelD_GGDEF_sf"/>
</dbReference>
<dbReference type="RefSeq" id="WP_187672060.1">
    <property type="nucleotide sequence ID" value="NZ_CAJFCI010000060.1"/>
</dbReference>
<keyword evidence="1" id="KW-0812">Transmembrane</keyword>
<dbReference type="InterPro" id="IPR031583">
    <property type="entry name" value="PelD_GGDEF"/>
</dbReference>
<proteinExistence type="predicted"/>